<feature type="compositionally biased region" description="Polar residues" evidence="1">
    <location>
        <begin position="66"/>
        <end position="76"/>
    </location>
</feature>
<evidence type="ECO:0000313" key="3">
    <source>
        <dbReference type="Proteomes" id="UP000029120"/>
    </source>
</evidence>
<dbReference type="EMBL" id="CM002875">
    <property type="protein sequence ID" value="KFK28510.1"/>
    <property type="molecule type" value="Genomic_DNA"/>
</dbReference>
<feature type="region of interest" description="Disordered" evidence="1">
    <location>
        <begin position="56"/>
        <end position="76"/>
    </location>
</feature>
<keyword evidence="3" id="KW-1185">Reference proteome</keyword>
<reference evidence="3" key="1">
    <citation type="journal article" date="2015" name="Nat. Plants">
        <title>Genome expansion of Arabis alpina linked with retrotransposition and reduced symmetric DNA methylation.</title>
        <authorList>
            <person name="Willing E.M."/>
            <person name="Rawat V."/>
            <person name="Mandakova T."/>
            <person name="Maumus F."/>
            <person name="James G.V."/>
            <person name="Nordstroem K.J."/>
            <person name="Becker C."/>
            <person name="Warthmann N."/>
            <person name="Chica C."/>
            <person name="Szarzynska B."/>
            <person name="Zytnicki M."/>
            <person name="Albani M.C."/>
            <person name="Kiefer C."/>
            <person name="Bergonzi S."/>
            <person name="Castaings L."/>
            <person name="Mateos J.L."/>
            <person name="Berns M.C."/>
            <person name="Bujdoso N."/>
            <person name="Piofczyk T."/>
            <person name="de Lorenzo L."/>
            <person name="Barrero-Sicilia C."/>
            <person name="Mateos I."/>
            <person name="Piednoel M."/>
            <person name="Hagmann J."/>
            <person name="Chen-Min-Tao R."/>
            <person name="Iglesias-Fernandez R."/>
            <person name="Schuster S.C."/>
            <person name="Alonso-Blanco C."/>
            <person name="Roudier F."/>
            <person name="Carbonero P."/>
            <person name="Paz-Ares J."/>
            <person name="Davis S.J."/>
            <person name="Pecinka A."/>
            <person name="Quesneville H."/>
            <person name="Colot V."/>
            <person name="Lysak M.A."/>
            <person name="Weigel D."/>
            <person name="Coupland G."/>
            <person name="Schneeberger K."/>
        </authorList>
    </citation>
    <scope>NUCLEOTIDE SEQUENCE [LARGE SCALE GENOMIC DNA]</scope>
    <source>
        <strain evidence="3">cv. Pajares</strain>
    </source>
</reference>
<accession>A0A087GF58</accession>
<evidence type="ECO:0000313" key="2">
    <source>
        <dbReference type="EMBL" id="KFK28510.1"/>
    </source>
</evidence>
<evidence type="ECO:0000256" key="1">
    <source>
        <dbReference type="SAM" id="MobiDB-lite"/>
    </source>
</evidence>
<sequence>MVLRVSEAAGREMGVTRATLIEAIAQVRASDAAAATAARAAAATAARAAAMDRMRASRQRQRQRAMQETTSQQQTLASARAVGIPAAAAAAAVDSATRGFYKAFQTELLAQTQAPAAAPAAVQLEDGAAVQAQQPAGGGWDNPVEVDDDEEDHLATHI</sequence>
<name>A0A087GF58_ARAAL</name>
<gene>
    <name evidence="2" type="ordered locus">AALP_Aa7g005800</name>
</gene>
<dbReference type="Proteomes" id="UP000029120">
    <property type="component" value="Chromosome 7"/>
</dbReference>
<dbReference type="Gramene" id="KFK28510">
    <property type="protein sequence ID" value="KFK28510"/>
    <property type="gene ID" value="AALP_AA7G005800"/>
</dbReference>
<proteinExistence type="predicted"/>
<dbReference type="AlphaFoldDB" id="A0A087GF58"/>
<organism evidence="2 3">
    <name type="scientific">Arabis alpina</name>
    <name type="common">Alpine rock-cress</name>
    <dbReference type="NCBI Taxonomy" id="50452"/>
    <lineage>
        <taxon>Eukaryota</taxon>
        <taxon>Viridiplantae</taxon>
        <taxon>Streptophyta</taxon>
        <taxon>Embryophyta</taxon>
        <taxon>Tracheophyta</taxon>
        <taxon>Spermatophyta</taxon>
        <taxon>Magnoliopsida</taxon>
        <taxon>eudicotyledons</taxon>
        <taxon>Gunneridae</taxon>
        <taxon>Pentapetalae</taxon>
        <taxon>rosids</taxon>
        <taxon>malvids</taxon>
        <taxon>Brassicales</taxon>
        <taxon>Brassicaceae</taxon>
        <taxon>Arabideae</taxon>
        <taxon>Arabis</taxon>
    </lineage>
</organism>
<feature type="region of interest" description="Disordered" evidence="1">
    <location>
        <begin position="127"/>
        <end position="158"/>
    </location>
</feature>
<protein>
    <submittedName>
        <fullName evidence="2">Uncharacterized protein</fullName>
    </submittedName>
</protein>